<evidence type="ECO:0000313" key="2">
    <source>
        <dbReference type="Proteomes" id="UP000271031"/>
    </source>
</evidence>
<proteinExistence type="predicted"/>
<accession>A0A3M8D4P6</accession>
<organism evidence="1 2">
    <name type="scientific">Brevibacillus fluminis</name>
    <dbReference type="NCBI Taxonomy" id="511487"/>
    <lineage>
        <taxon>Bacteria</taxon>
        <taxon>Bacillati</taxon>
        <taxon>Bacillota</taxon>
        <taxon>Bacilli</taxon>
        <taxon>Bacillales</taxon>
        <taxon>Paenibacillaceae</taxon>
        <taxon>Brevibacillus</taxon>
    </lineage>
</organism>
<dbReference type="RefSeq" id="WP_122920310.1">
    <property type="nucleotide sequence ID" value="NZ_RHHQ01000019.1"/>
</dbReference>
<dbReference type="AlphaFoldDB" id="A0A3M8D4P6"/>
<gene>
    <name evidence="1" type="ORF">EDM56_23225</name>
</gene>
<dbReference type="EMBL" id="RHHQ01000019">
    <property type="protein sequence ID" value="RNB82813.1"/>
    <property type="molecule type" value="Genomic_DNA"/>
</dbReference>
<protein>
    <recommendedName>
        <fullName evidence="3">Pilus assembly protein</fullName>
    </recommendedName>
</protein>
<evidence type="ECO:0000313" key="1">
    <source>
        <dbReference type="EMBL" id="RNB82813.1"/>
    </source>
</evidence>
<name>A0A3M8D4P6_9BACL</name>
<comment type="caution">
    <text evidence="1">The sequence shown here is derived from an EMBL/GenBank/DDBJ whole genome shotgun (WGS) entry which is preliminary data.</text>
</comment>
<dbReference type="Proteomes" id="UP000271031">
    <property type="component" value="Unassembled WGS sequence"/>
</dbReference>
<keyword evidence="2" id="KW-1185">Reference proteome</keyword>
<sequence>MGQVITTIVSIMLLLLVPLGIVQIHTALQTENELLELSLAATKYISNHGGRNDGEIKTKVRAFIQQELVQKRSRLQANDVRLDVTRIKMNDPILWSHEDEFQVNMEIPYPAITTLFAQWQRPLHVMRIGTINTMDYDL</sequence>
<reference evidence="1 2" key="1">
    <citation type="submission" date="2018-10" db="EMBL/GenBank/DDBJ databases">
        <title>Phylogenomics of Brevibacillus.</title>
        <authorList>
            <person name="Dunlap C."/>
        </authorList>
    </citation>
    <scope>NUCLEOTIDE SEQUENCE [LARGE SCALE GENOMIC DNA]</scope>
    <source>
        <strain evidence="1 2">JCM 15716</strain>
    </source>
</reference>
<evidence type="ECO:0008006" key="3">
    <source>
        <dbReference type="Google" id="ProtNLM"/>
    </source>
</evidence>
<dbReference type="OrthoDB" id="2467293at2"/>